<sequence>MSSSASCSTFLYVDYMISPRLHWYASSGHWRLEDLSMHASNLTPTPSESAPVLARTLRMCPHIRQLVQLLELQISFHENDTAAFDWLHLMPDGNVAGLIVYHCALDRDFTTFILQAPFIHSVRQGDFIQTKEHLYECLTIPHLENLSVYLSEGLEVIQPVSMLPKLKHLSLVSYEFPVSAIPLLVAVGAHLERFDLDSGEYPPVGKEIPEFVAALKNHAHQRGALTIRSEHCPSVPYADHMANVIPSLEYLHLGYKTFSSALYLDLPNACMLYICCTSLDSNFPFSERKK</sequence>
<gene>
    <name evidence="1" type="ORF">OBBRIDRAFT_833141</name>
</gene>
<dbReference type="InterPro" id="IPR032675">
    <property type="entry name" value="LRR_dom_sf"/>
</dbReference>
<dbReference type="Gene3D" id="3.80.10.10">
    <property type="entry name" value="Ribonuclease Inhibitor"/>
    <property type="match status" value="1"/>
</dbReference>
<protein>
    <submittedName>
        <fullName evidence="1">Uncharacterized protein</fullName>
    </submittedName>
</protein>
<reference evidence="1 2" key="1">
    <citation type="submission" date="2016-07" db="EMBL/GenBank/DDBJ databases">
        <title>Draft genome of the white-rot fungus Obba rivulosa 3A-2.</title>
        <authorList>
            <consortium name="DOE Joint Genome Institute"/>
            <person name="Miettinen O."/>
            <person name="Riley R."/>
            <person name="Acob R."/>
            <person name="Barry K."/>
            <person name="Cullen D."/>
            <person name="De Vries R."/>
            <person name="Hainaut M."/>
            <person name="Hatakka A."/>
            <person name="Henrissat B."/>
            <person name="Hilden K."/>
            <person name="Kuo R."/>
            <person name="Labutti K."/>
            <person name="Lipzen A."/>
            <person name="Makela M.R."/>
            <person name="Sandor L."/>
            <person name="Spatafora J.W."/>
            <person name="Grigoriev I.V."/>
            <person name="Hibbett D.S."/>
        </authorList>
    </citation>
    <scope>NUCLEOTIDE SEQUENCE [LARGE SCALE GENOMIC DNA]</scope>
    <source>
        <strain evidence="1 2">3A-2</strain>
    </source>
</reference>
<organism evidence="1 2">
    <name type="scientific">Obba rivulosa</name>
    <dbReference type="NCBI Taxonomy" id="1052685"/>
    <lineage>
        <taxon>Eukaryota</taxon>
        <taxon>Fungi</taxon>
        <taxon>Dikarya</taxon>
        <taxon>Basidiomycota</taxon>
        <taxon>Agaricomycotina</taxon>
        <taxon>Agaricomycetes</taxon>
        <taxon>Polyporales</taxon>
        <taxon>Gelatoporiaceae</taxon>
        <taxon>Obba</taxon>
    </lineage>
</organism>
<accession>A0A8E2AXQ1</accession>
<dbReference type="Proteomes" id="UP000250043">
    <property type="component" value="Unassembled WGS sequence"/>
</dbReference>
<name>A0A8E2AXQ1_9APHY</name>
<keyword evidence="2" id="KW-1185">Reference proteome</keyword>
<evidence type="ECO:0000313" key="2">
    <source>
        <dbReference type="Proteomes" id="UP000250043"/>
    </source>
</evidence>
<dbReference type="EMBL" id="KV722363">
    <property type="protein sequence ID" value="OCH92866.1"/>
    <property type="molecule type" value="Genomic_DNA"/>
</dbReference>
<proteinExistence type="predicted"/>
<dbReference type="AlphaFoldDB" id="A0A8E2AXQ1"/>
<dbReference type="OrthoDB" id="2742110at2759"/>
<evidence type="ECO:0000313" key="1">
    <source>
        <dbReference type="EMBL" id="OCH92866.1"/>
    </source>
</evidence>